<dbReference type="AlphaFoldDB" id="A0A7S2MF90"/>
<feature type="compositionally biased region" description="Low complexity" evidence="1">
    <location>
        <begin position="89"/>
        <end position="101"/>
    </location>
</feature>
<accession>A0A7S2MF90</accession>
<evidence type="ECO:0000313" key="2">
    <source>
        <dbReference type="EMBL" id="CAD9479730.1"/>
    </source>
</evidence>
<dbReference type="EMBL" id="HBGQ01068551">
    <property type="protein sequence ID" value="CAD9479730.1"/>
    <property type="molecule type" value="Transcribed_RNA"/>
</dbReference>
<feature type="region of interest" description="Disordered" evidence="1">
    <location>
        <begin position="1"/>
        <end position="71"/>
    </location>
</feature>
<name>A0A7S2MF90_9DINO</name>
<feature type="compositionally biased region" description="Basic and acidic residues" evidence="1">
    <location>
        <begin position="44"/>
        <end position="61"/>
    </location>
</feature>
<sequence length="146" mass="14885">MMLASSKAVPRLPLWNPEAAAPPGGPPTERGGPPRSAAAELAEDVQRADEGHEDERQDQHSRGSNLQARGIVRVEVEDATASCLPSTVRGHGAAAAAGAAPREGRALTAHGGGSSAASGRRRGARRLGHPAREGLVLGCSQVRGPA</sequence>
<evidence type="ECO:0000256" key="1">
    <source>
        <dbReference type="SAM" id="MobiDB-lite"/>
    </source>
</evidence>
<reference evidence="2" key="1">
    <citation type="submission" date="2021-01" db="EMBL/GenBank/DDBJ databases">
        <authorList>
            <person name="Corre E."/>
            <person name="Pelletier E."/>
            <person name="Niang G."/>
            <person name="Scheremetjew M."/>
            <person name="Finn R."/>
            <person name="Kale V."/>
            <person name="Holt S."/>
            <person name="Cochrane G."/>
            <person name="Meng A."/>
            <person name="Brown T."/>
            <person name="Cohen L."/>
        </authorList>
    </citation>
    <scope>NUCLEOTIDE SEQUENCE</scope>
    <source>
        <strain evidence="2">CCMP2222</strain>
    </source>
</reference>
<protein>
    <submittedName>
        <fullName evidence="2">Uncharacterized protein</fullName>
    </submittedName>
</protein>
<feature type="compositionally biased region" description="Basic residues" evidence="1">
    <location>
        <begin position="119"/>
        <end position="129"/>
    </location>
</feature>
<gene>
    <name evidence="2" type="ORF">AAND1436_LOCUS32948</name>
</gene>
<organism evidence="2">
    <name type="scientific">Alexandrium andersonii</name>
    <dbReference type="NCBI Taxonomy" id="327968"/>
    <lineage>
        <taxon>Eukaryota</taxon>
        <taxon>Sar</taxon>
        <taxon>Alveolata</taxon>
        <taxon>Dinophyceae</taxon>
        <taxon>Gonyaulacales</taxon>
        <taxon>Pyrocystaceae</taxon>
        <taxon>Alexandrium</taxon>
    </lineage>
</organism>
<proteinExistence type="predicted"/>
<feature type="region of interest" description="Disordered" evidence="1">
    <location>
        <begin position="83"/>
        <end position="130"/>
    </location>
</feature>
<feature type="compositionally biased region" description="Low complexity" evidence="1">
    <location>
        <begin position="17"/>
        <end position="35"/>
    </location>
</feature>